<reference evidence="10" key="1">
    <citation type="journal article" date="2000" name="FEMS Microbiol. Lett.">
        <title>Basidiomycetous fungus Flammulina velutipes harbors two linear mitochondrial plasmids encoding DNA and RNA polymerases.</title>
        <authorList>
            <person name="Nakai R."/>
            <person name="Sen K."/>
            <person name="Kurosawa S."/>
            <person name="Shibai H."/>
        </authorList>
    </citation>
    <scope>NUCLEOTIDE SEQUENCE</scope>
    <source>
        <strain evidence="10">R15</strain>
    </source>
</reference>
<evidence type="ECO:0000256" key="1">
    <source>
        <dbReference type="ARBA" id="ARBA00009493"/>
    </source>
</evidence>
<dbReference type="EMBL" id="AB028633">
    <property type="protein sequence ID" value="BAB13497.1"/>
    <property type="molecule type" value="Genomic_DNA"/>
</dbReference>
<dbReference type="InterPro" id="IPR037159">
    <property type="entry name" value="RNA_POL_N_sf"/>
</dbReference>
<keyword evidence="5 8" id="KW-0548">Nucleotidyltransferase</keyword>
<name>Q9GBS1_FLAVE</name>
<evidence type="ECO:0000256" key="7">
    <source>
        <dbReference type="ARBA" id="ARBA00048552"/>
    </source>
</evidence>
<feature type="domain" description="DNA-directed RNA polymerase C-terminal" evidence="9">
    <location>
        <begin position="727"/>
        <end position="1167"/>
    </location>
</feature>
<dbReference type="AlphaFoldDB" id="Q9GBS1"/>
<keyword evidence="10" id="KW-0496">Mitochondrion</keyword>
<sequence>LDFFDLEVFSLLFAGNSKDYIFFFDTTNWKDVIDGFNFLNVTISGGSTNQRHILSNYHFRLTMLIFTLFGRKIAQESTNFLPLTRKIDSEVSLKPILNNSKRNINDVIKMYYQIIETKENLDKLVIISKIIIENNTDIEFNNKINLLDPLKAWVNAMRIDQKFNVIFVQVLSELIKNYSVDVILKNVYKNDNSIKIDINPDISNFNTKDVGIELKNIIELDYYHELDLDNKFFNYNKIKNDEEMYKWDIFRQKEGIKDSDLQINEVNKEGNVSFYRRVKVKNNPAGLNDPLNIFKWLNPKRSLHSLSVKNKPQNKNFSFSLLDKKIQENKIQENKNINIEKYNLSEFLTLIKLHINNETIPARKRQLLLEKKWIEYYTLKSGLDEKKSYSYEFGKKWFEYKERLNTLFLNKTLKRKFGQFDILINEEKWFVIVFSIILTSLNKGYNSIAINSGEAIIYNWYSVWKEQLLNKKDVKEDNLELKNLISTNVINNYNNLLILDNESIDYPLSYEDWKDKNNIDYKFILNLGDLFLSIFCDELSDESPLFFRDGSNSNQYNSEPYILKINNNNLNLINKNIIINPNSLPLICEPDKWGEKEIGGFLIKTPTNSSLIRNNNRNFETSHNIKNMGVSYDVINQLNKIKFRVNKLLYNYLENEGNYIWQKFDSENPDKFQTYITLQIAKTFLENIFYLNNFIDWRGRIYNYSFGLNFQGSDLSSSLLVFAEGEPLNESGIYYFYINLANNHNENKLSKKSFVERYNWVVKNYNKIVNLDKDLILGAEKIFNFLSLALVLREYDKDKNYIVNTPIFLDATCSGIQHVAGLIKEFDLATATNLSPANQFDSPNDLYSDVVEKVNKELNDFGYLNIEYSNLQKVKLTREILKESIMTKVYNVTIYGMTEQIKKKIRFLKDPYIEREEIFVNNLQKKIQIGKYIYKVPSKIKGEDIILNIKDIYKIAKILNETIFKEYKGLEKVYSFLKSMAKLTNKLNIPLNWITPAGLDITQKYNKTKTSSISIKLFGRTKQLNLTEKTDELNTFKQELAIIPNVIHSLDASHLYEIILETRKNNINNILAVHDCFGTHPNKMGDLIHAVRKTFIIQYTDLNFLNKFRDRIIQSIKDHNFNIKIINNDEVVVLNSYTSKEIYITIEKAPVLGDFDLKQIEKSQYIIC</sequence>
<evidence type="ECO:0000256" key="6">
    <source>
        <dbReference type="ARBA" id="ARBA00023163"/>
    </source>
</evidence>
<evidence type="ECO:0000313" key="10">
    <source>
        <dbReference type="EMBL" id="BAB13497.1"/>
    </source>
</evidence>
<dbReference type="GO" id="GO:0003899">
    <property type="term" value="F:DNA-directed RNA polymerase activity"/>
    <property type="evidence" value="ECO:0007669"/>
    <property type="project" value="UniProtKB-EC"/>
</dbReference>
<geneLocation type="mitochondrion" evidence="10"/>
<evidence type="ECO:0000256" key="5">
    <source>
        <dbReference type="ARBA" id="ARBA00022695"/>
    </source>
</evidence>
<dbReference type="InterPro" id="IPR046950">
    <property type="entry name" value="DNA-dir_Rpol_C_phage-type"/>
</dbReference>
<dbReference type="Pfam" id="PF00940">
    <property type="entry name" value="RNA_pol"/>
    <property type="match status" value="1"/>
</dbReference>
<organism evidence="10">
    <name type="scientific">Flammulina velutipes</name>
    <name type="common">Agaricus velutipes</name>
    <dbReference type="NCBI Taxonomy" id="38945"/>
    <lineage>
        <taxon>Eukaryota</taxon>
        <taxon>Fungi</taxon>
        <taxon>Dikarya</taxon>
        <taxon>Basidiomycota</taxon>
        <taxon>Agaricomycotina</taxon>
        <taxon>Agaricomycetes</taxon>
        <taxon>Agaricomycetidae</taxon>
        <taxon>Agaricales</taxon>
        <taxon>Marasmiineae</taxon>
        <taxon>Physalacriaceae</taxon>
        <taxon>Flammulina</taxon>
    </lineage>
</organism>
<evidence type="ECO:0000256" key="4">
    <source>
        <dbReference type="ARBA" id="ARBA00022679"/>
    </source>
</evidence>
<dbReference type="PANTHER" id="PTHR10102:SF0">
    <property type="entry name" value="DNA-DIRECTED RNA POLYMERASE, MITOCHONDRIAL"/>
    <property type="match status" value="1"/>
</dbReference>
<dbReference type="InterPro" id="IPR002092">
    <property type="entry name" value="DNA-dir_Rpol_phage-type"/>
</dbReference>
<evidence type="ECO:0000256" key="3">
    <source>
        <dbReference type="ARBA" id="ARBA00022478"/>
    </source>
</evidence>
<accession>Q9GBS1</accession>
<dbReference type="GO" id="GO:0006390">
    <property type="term" value="P:mitochondrial transcription"/>
    <property type="evidence" value="ECO:0007669"/>
    <property type="project" value="TreeGrafter"/>
</dbReference>
<dbReference type="Gene3D" id="1.10.1320.10">
    <property type="entry name" value="DNA-directed RNA polymerase, N-terminal domain"/>
    <property type="match status" value="1"/>
</dbReference>
<keyword evidence="3 8" id="KW-0240">DNA-directed RNA polymerase</keyword>
<keyword evidence="4 8" id="KW-0808">Transferase</keyword>
<dbReference type="Gene3D" id="1.10.150.20">
    <property type="entry name" value="5' to 3' exonuclease, C-terminal subdomain"/>
    <property type="match status" value="1"/>
</dbReference>
<keyword evidence="6 8" id="KW-0804">Transcription</keyword>
<comment type="catalytic activity">
    <reaction evidence="7 8">
        <text>RNA(n) + a ribonucleoside 5'-triphosphate = RNA(n+1) + diphosphate</text>
        <dbReference type="Rhea" id="RHEA:21248"/>
        <dbReference type="Rhea" id="RHEA-COMP:14527"/>
        <dbReference type="Rhea" id="RHEA-COMP:17342"/>
        <dbReference type="ChEBI" id="CHEBI:33019"/>
        <dbReference type="ChEBI" id="CHEBI:61557"/>
        <dbReference type="ChEBI" id="CHEBI:140395"/>
        <dbReference type="EC" id="2.7.7.6"/>
    </reaction>
</comment>
<proteinExistence type="inferred from homology"/>
<feature type="non-terminal residue" evidence="10">
    <location>
        <position position="1"/>
    </location>
</feature>
<dbReference type="GO" id="GO:0034245">
    <property type="term" value="C:mitochondrial DNA-directed RNA polymerase complex"/>
    <property type="evidence" value="ECO:0007669"/>
    <property type="project" value="TreeGrafter"/>
</dbReference>
<protein>
    <recommendedName>
        <fullName evidence="2 8">DNA-directed RNA polymerase</fullName>
        <ecNumber evidence="2 8">2.7.7.6</ecNumber>
    </recommendedName>
</protein>
<dbReference type="EC" id="2.7.7.6" evidence="2 8"/>
<evidence type="ECO:0000256" key="8">
    <source>
        <dbReference type="RuleBase" id="RU003805"/>
    </source>
</evidence>
<dbReference type="PROSITE" id="PS00900">
    <property type="entry name" value="RNA_POL_PHAGE_1"/>
    <property type="match status" value="1"/>
</dbReference>
<comment type="function">
    <text evidence="8">DNA-dependent RNA polymerase catalyzes the transcription of DNA into RNA using the four ribonucleoside triphosphates as substrates.</text>
</comment>
<dbReference type="PANTHER" id="PTHR10102">
    <property type="entry name" value="DNA-DIRECTED RNA POLYMERASE, MITOCHONDRIAL"/>
    <property type="match status" value="1"/>
</dbReference>
<dbReference type="GO" id="GO:0003677">
    <property type="term" value="F:DNA binding"/>
    <property type="evidence" value="ECO:0007669"/>
    <property type="project" value="InterPro"/>
</dbReference>
<evidence type="ECO:0000259" key="9">
    <source>
        <dbReference type="Pfam" id="PF00940"/>
    </source>
</evidence>
<evidence type="ECO:0000256" key="2">
    <source>
        <dbReference type="ARBA" id="ARBA00012418"/>
    </source>
</evidence>
<dbReference type="InterPro" id="IPR043502">
    <property type="entry name" value="DNA/RNA_pol_sf"/>
</dbReference>
<dbReference type="PROSITE" id="PS00489">
    <property type="entry name" value="RNA_POL_PHAGE_2"/>
    <property type="match status" value="1"/>
</dbReference>
<comment type="similarity">
    <text evidence="1 8">Belongs to the phage and mitochondrial RNA polymerase family.</text>
</comment>
<dbReference type="Gene3D" id="1.10.287.280">
    <property type="match status" value="1"/>
</dbReference>
<dbReference type="SUPFAM" id="SSF56672">
    <property type="entry name" value="DNA/RNA polymerases"/>
    <property type="match status" value="1"/>
</dbReference>